<dbReference type="InterPro" id="IPR036390">
    <property type="entry name" value="WH_DNA-bd_sf"/>
</dbReference>
<name>A0A8J7WF86_9RHOB</name>
<dbReference type="GO" id="GO:0006950">
    <property type="term" value="P:response to stress"/>
    <property type="evidence" value="ECO:0007669"/>
    <property type="project" value="TreeGrafter"/>
</dbReference>
<dbReference type="Gene3D" id="1.10.10.10">
    <property type="entry name" value="Winged helix-like DNA-binding domain superfamily/Winged helix DNA-binding domain"/>
    <property type="match status" value="1"/>
</dbReference>
<evidence type="ECO:0000259" key="1">
    <source>
        <dbReference type="PROSITE" id="PS50995"/>
    </source>
</evidence>
<dbReference type="InterPro" id="IPR036388">
    <property type="entry name" value="WH-like_DNA-bd_sf"/>
</dbReference>
<dbReference type="InterPro" id="IPR039422">
    <property type="entry name" value="MarR/SlyA-like"/>
</dbReference>
<sequence length="105" mass="11695">MARRLARQFDAAFRPICLTQGPFSLMIALNRPEPPRLGDLAPGFDMDRSTLTAALKPLERDGLVTVTPDPQDRHAWRLHLTGKGATCKSAPYRSDPRHMTRSTPS</sequence>
<keyword evidence="3" id="KW-1185">Reference proteome</keyword>
<dbReference type="PANTHER" id="PTHR33164">
    <property type="entry name" value="TRANSCRIPTIONAL REGULATOR, MARR FAMILY"/>
    <property type="match status" value="1"/>
</dbReference>
<feature type="domain" description="HTH marR-type" evidence="1">
    <location>
        <begin position="1"/>
        <end position="105"/>
    </location>
</feature>
<dbReference type="SUPFAM" id="SSF46785">
    <property type="entry name" value="Winged helix' DNA-binding domain"/>
    <property type="match status" value="1"/>
</dbReference>
<dbReference type="PANTHER" id="PTHR33164:SF105">
    <property type="entry name" value="TRANSCRIPTIONAL REPRESSOR PROTEIN-RELATED"/>
    <property type="match status" value="1"/>
</dbReference>
<gene>
    <name evidence="2" type="ORF">KB874_14475</name>
</gene>
<proteinExistence type="predicted"/>
<dbReference type="Proteomes" id="UP000681356">
    <property type="component" value="Unassembled WGS sequence"/>
</dbReference>
<dbReference type="EMBL" id="JAGTUU010000005">
    <property type="protein sequence ID" value="MBS0125294.1"/>
    <property type="molecule type" value="Genomic_DNA"/>
</dbReference>
<dbReference type="GO" id="GO:0003700">
    <property type="term" value="F:DNA-binding transcription factor activity"/>
    <property type="evidence" value="ECO:0007669"/>
    <property type="project" value="InterPro"/>
</dbReference>
<comment type="caution">
    <text evidence="2">The sequence shown here is derived from an EMBL/GenBank/DDBJ whole genome shotgun (WGS) entry which is preliminary data.</text>
</comment>
<organism evidence="2 3">
    <name type="scientific">Thetidibacter halocola</name>
    <dbReference type="NCBI Taxonomy" id="2827239"/>
    <lineage>
        <taxon>Bacteria</taxon>
        <taxon>Pseudomonadati</taxon>
        <taxon>Pseudomonadota</taxon>
        <taxon>Alphaproteobacteria</taxon>
        <taxon>Rhodobacterales</taxon>
        <taxon>Roseobacteraceae</taxon>
        <taxon>Thetidibacter</taxon>
    </lineage>
</organism>
<dbReference type="AlphaFoldDB" id="A0A8J7WF86"/>
<dbReference type="Pfam" id="PF01047">
    <property type="entry name" value="MarR"/>
    <property type="match status" value="1"/>
</dbReference>
<evidence type="ECO:0000313" key="2">
    <source>
        <dbReference type="EMBL" id="MBS0125294.1"/>
    </source>
</evidence>
<dbReference type="SMART" id="SM00347">
    <property type="entry name" value="HTH_MARR"/>
    <property type="match status" value="1"/>
</dbReference>
<dbReference type="PROSITE" id="PS50995">
    <property type="entry name" value="HTH_MARR_2"/>
    <property type="match status" value="1"/>
</dbReference>
<reference evidence="2" key="1">
    <citation type="submission" date="2021-04" db="EMBL/GenBank/DDBJ databases">
        <authorList>
            <person name="Yoon J."/>
        </authorList>
    </citation>
    <scope>NUCLEOTIDE SEQUENCE</scope>
    <source>
        <strain evidence="2">KMU-90</strain>
    </source>
</reference>
<evidence type="ECO:0000313" key="3">
    <source>
        <dbReference type="Proteomes" id="UP000681356"/>
    </source>
</evidence>
<protein>
    <submittedName>
        <fullName evidence="2">MarR family transcriptional regulator</fullName>
    </submittedName>
</protein>
<accession>A0A8J7WF86</accession>
<dbReference type="InterPro" id="IPR000835">
    <property type="entry name" value="HTH_MarR-typ"/>
</dbReference>